<dbReference type="GO" id="GO:0005886">
    <property type="term" value="C:plasma membrane"/>
    <property type="evidence" value="ECO:0007669"/>
    <property type="project" value="UniProtKB-SubCell"/>
</dbReference>
<accession>A0A7T4UPW9</accession>
<feature type="transmembrane region" description="Helical" evidence="6">
    <location>
        <begin position="15"/>
        <end position="32"/>
    </location>
</feature>
<keyword evidence="5 6" id="KW-0472">Membrane</keyword>
<dbReference type="RefSeq" id="WP_198569609.1">
    <property type="nucleotide sequence ID" value="NZ_CP066167.1"/>
</dbReference>
<dbReference type="SUPFAM" id="SSF82689">
    <property type="entry name" value="Mechanosensitive channel protein MscS (YggB), C-terminal domain"/>
    <property type="match status" value="1"/>
</dbReference>
<dbReference type="PANTHER" id="PTHR30221">
    <property type="entry name" value="SMALL-CONDUCTANCE MECHANOSENSITIVE CHANNEL"/>
    <property type="match status" value="1"/>
</dbReference>
<keyword evidence="6" id="KW-0407">Ion channel</keyword>
<dbReference type="Proteomes" id="UP000596063">
    <property type="component" value="Chromosome"/>
</dbReference>
<keyword evidence="10" id="KW-1185">Reference proteome</keyword>
<dbReference type="InterPro" id="IPR010920">
    <property type="entry name" value="LSM_dom_sf"/>
</dbReference>
<organism evidence="9 10">
    <name type="scientific">Spongiibacter nanhainus</name>
    <dbReference type="NCBI Taxonomy" id="2794344"/>
    <lineage>
        <taxon>Bacteria</taxon>
        <taxon>Pseudomonadati</taxon>
        <taxon>Pseudomonadota</taxon>
        <taxon>Gammaproteobacteria</taxon>
        <taxon>Cellvibrionales</taxon>
        <taxon>Spongiibacteraceae</taxon>
        <taxon>Spongiibacter</taxon>
    </lineage>
</organism>
<dbReference type="EMBL" id="CP066167">
    <property type="protein sequence ID" value="QQD18111.1"/>
    <property type="molecule type" value="Genomic_DNA"/>
</dbReference>
<evidence type="ECO:0000256" key="5">
    <source>
        <dbReference type="ARBA" id="ARBA00023136"/>
    </source>
</evidence>
<dbReference type="GO" id="GO:0008381">
    <property type="term" value="F:mechanosensitive monoatomic ion channel activity"/>
    <property type="evidence" value="ECO:0007669"/>
    <property type="project" value="InterPro"/>
</dbReference>
<dbReference type="InterPro" id="IPR023408">
    <property type="entry name" value="MscS_beta-dom_sf"/>
</dbReference>
<dbReference type="AlphaFoldDB" id="A0A7T4UPW9"/>
<evidence type="ECO:0000256" key="2">
    <source>
        <dbReference type="ARBA" id="ARBA00022475"/>
    </source>
</evidence>
<evidence type="ECO:0000259" key="8">
    <source>
        <dbReference type="Pfam" id="PF00924"/>
    </source>
</evidence>
<feature type="region of interest" description="Disordered" evidence="7">
    <location>
        <begin position="339"/>
        <end position="400"/>
    </location>
</feature>
<keyword evidence="2" id="KW-1003">Cell membrane</keyword>
<evidence type="ECO:0000256" key="6">
    <source>
        <dbReference type="RuleBase" id="RU369025"/>
    </source>
</evidence>
<evidence type="ECO:0000256" key="4">
    <source>
        <dbReference type="ARBA" id="ARBA00022989"/>
    </source>
</evidence>
<dbReference type="PANTHER" id="PTHR30221:SF18">
    <property type="entry name" value="SLL0590 PROTEIN"/>
    <property type="match status" value="1"/>
</dbReference>
<dbReference type="SUPFAM" id="SSF50182">
    <property type="entry name" value="Sm-like ribonucleoproteins"/>
    <property type="match status" value="1"/>
</dbReference>
<evidence type="ECO:0000313" key="10">
    <source>
        <dbReference type="Proteomes" id="UP000596063"/>
    </source>
</evidence>
<proteinExistence type="inferred from homology"/>
<evidence type="ECO:0000256" key="3">
    <source>
        <dbReference type="ARBA" id="ARBA00022692"/>
    </source>
</evidence>
<dbReference type="Gene3D" id="3.30.70.100">
    <property type="match status" value="1"/>
</dbReference>
<comment type="function">
    <text evidence="6">Mechanosensitive channel that participates in the regulation of osmotic pressure changes within the cell, opening in response to stretch forces in the membrane lipid bilayer, without the need for other proteins. Contributes to normal resistance to hypoosmotic shock. Forms an ion channel of 1.0 nanosiemens conductance with a slight preference for anions.</text>
</comment>
<protein>
    <recommendedName>
        <fullName evidence="6">Small-conductance mechanosensitive channel</fullName>
    </recommendedName>
</protein>
<reference evidence="9 10" key="1">
    <citation type="submission" date="2020-12" db="EMBL/GenBank/DDBJ databases">
        <authorList>
            <person name="Shan Y."/>
        </authorList>
    </citation>
    <scope>NUCLEOTIDE SEQUENCE [LARGE SCALE GENOMIC DNA]</scope>
    <source>
        <strain evidence="10">csc3.9</strain>
    </source>
</reference>
<comment type="subunit">
    <text evidence="6">Homoheptamer.</text>
</comment>
<dbReference type="InterPro" id="IPR045275">
    <property type="entry name" value="MscS_archaea/bacteria_type"/>
</dbReference>
<feature type="transmembrane region" description="Helical" evidence="6">
    <location>
        <begin position="79"/>
        <end position="99"/>
    </location>
</feature>
<keyword evidence="6" id="KW-0997">Cell inner membrane</keyword>
<name>A0A7T4UPW9_9GAMM</name>
<comment type="similarity">
    <text evidence="6">Belongs to the MscS (TC 1.A.23) family.</text>
</comment>
<sequence>MDISLEKITPLLMDWLPFALVMALLFGVWLFTRKVFAVQKDHGADTRYREQGTRLLFRLAGVVLAIATLPMDGELRGQLFSLVGLLMSAAIALSSTTVMGNLMAGFMLRTVNSFRAGDYIEFRKELGRVSQRGLLHVEIQNETSELVTVPNLLLVQEPYNVVRSSGTVVSADVSLGYDVDRRDIEQALLSAIEKAELADGFVQIRELGDFSVSYRASGWLEEAGLLVSARSRLRAMMLDALHESGIEIVSPTFMNQRQLKGEGKVIPQRRHYPPSGEDSAGRAEEVLFSKAELASTVEQIQDKIKTLKKSLVEETEDGAPEVDREAIKAEMAKLTEELEVARELAKQEAAKDRARKEGDSETDGDPTAAADDSTTVDSTANNSPAHEVTASGTGDKDNNK</sequence>
<feature type="transmembrane region" description="Helical" evidence="6">
    <location>
        <begin position="55"/>
        <end position="73"/>
    </location>
</feature>
<keyword evidence="6" id="KW-0813">Transport</keyword>
<dbReference type="KEGG" id="snan:I6N98_17510"/>
<keyword evidence="6" id="KW-0406">Ion transport</keyword>
<gene>
    <name evidence="9" type="ORF">I6N98_17510</name>
</gene>
<comment type="caution">
    <text evidence="6">Lacks conserved residue(s) required for the propagation of feature annotation.</text>
</comment>
<keyword evidence="3 6" id="KW-0812">Transmembrane</keyword>
<feature type="compositionally biased region" description="Basic and acidic residues" evidence="7">
    <location>
        <begin position="339"/>
        <end position="359"/>
    </location>
</feature>
<feature type="compositionally biased region" description="Polar residues" evidence="7">
    <location>
        <begin position="372"/>
        <end position="384"/>
    </location>
</feature>
<dbReference type="InterPro" id="IPR011066">
    <property type="entry name" value="MscS_channel_C_sf"/>
</dbReference>
<evidence type="ECO:0000313" key="9">
    <source>
        <dbReference type="EMBL" id="QQD18111.1"/>
    </source>
</evidence>
<evidence type="ECO:0000256" key="1">
    <source>
        <dbReference type="ARBA" id="ARBA00004651"/>
    </source>
</evidence>
<dbReference type="Pfam" id="PF00924">
    <property type="entry name" value="MS_channel_2nd"/>
    <property type="match status" value="1"/>
</dbReference>
<evidence type="ECO:0000256" key="7">
    <source>
        <dbReference type="SAM" id="MobiDB-lite"/>
    </source>
</evidence>
<dbReference type="Gene3D" id="2.30.30.60">
    <property type="match status" value="1"/>
</dbReference>
<comment type="subcellular location">
    <subcellularLocation>
        <location evidence="6">Cell inner membrane</location>
        <topology evidence="6">Multi-pass membrane protein</topology>
    </subcellularLocation>
    <subcellularLocation>
        <location evidence="1">Cell membrane</location>
        <topology evidence="1">Multi-pass membrane protein</topology>
    </subcellularLocation>
</comment>
<dbReference type="InterPro" id="IPR006685">
    <property type="entry name" value="MscS_channel_2nd"/>
</dbReference>
<feature type="domain" description="Mechanosensitive ion channel MscS" evidence="8">
    <location>
        <begin position="98"/>
        <end position="157"/>
    </location>
</feature>
<keyword evidence="4 6" id="KW-1133">Transmembrane helix</keyword>